<feature type="domain" description="Polysaccharide export protein N-terminal" evidence="2">
    <location>
        <begin position="2"/>
        <end position="73"/>
    </location>
</feature>
<dbReference type="Gene3D" id="3.30.1950.10">
    <property type="entry name" value="wza like domain"/>
    <property type="match status" value="1"/>
</dbReference>
<evidence type="ECO:0000259" key="3">
    <source>
        <dbReference type="Pfam" id="PF10531"/>
    </source>
</evidence>
<proteinExistence type="predicted"/>
<name>A0A7W6FZX0_9SPHN</name>
<reference evidence="4 5" key="1">
    <citation type="submission" date="2020-08" db="EMBL/GenBank/DDBJ databases">
        <title>Genomic Encyclopedia of Type Strains, Phase IV (KMG-IV): sequencing the most valuable type-strain genomes for metagenomic binning, comparative biology and taxonomic classification.</title>
        <authorList>
            <person name="Goeker M."/>
        </authorList>
    </citation>
    <scope>NUCLEOTIDE SEQUENCE [LARGE SCALE GENOMIC DNA]</scope>
    <source>
        <strain evidence="4 5">DSM 27568</strain>
    </source>
</reference>
<dbReference type="GO" id="GO:0015159">
    <property type="term" value="F:polysaccharide transmembrane transporter activity"/>
    <property type="evidence" value="ECO:0007669"/>
    <property type="project" value="InterPro"/>
</dbReference>
<dbReference type="PANTHER" id="PTHR33619:SF3">
    <property type="entry name" value="POLYSACCHARIDE EXPORT PROTEIN GFCE-RELATED"/>
    <property type="match status" value="1"/>
</dbReference>
<evidence type="ECO:0000259" key="2">
    <source>
        <dbReference type="Pfam" id="PF02563"/>
    </source>
</evidence>
<keyword evidence="5" id="KW-1185">Reference proteome</keyword>
<protein>
    <submittedName>
        <fullName evidence="4">Polysaccharide export outer membrane protein</fullName>
    </submittedName>
</protein>
<dbReference type="InterPro" id="IPR049712">
    <property type="entry name" value="Poly_export"/>
</dbReference>
<dbReference type="InterPro" id="IPR019554">
    <property type="entry name" value="Soluble_ligand-bd"/>
</dbReference>
<evidence type="ECO:0000256" key="1">
    <source>
        <dbReference type="ARBA" id="ARBA00022729"/>
    </source>
</evidence>
<accession>A0A7W6FZX0</accession>
<dbReference type="Pfam" id="PF10531">
    <property type="entry name" value="SLBB"/>
    <property type="match status" value="1"/>
</dbReference>
<dbReference type="EMBL" id="JACIDY010000005">
    <property type="protein sequence ID" value="MBB3940562.1"/>
    <property type="molecule type" value="Genomic_DNA"/>
</dbReference>
<dbReference type="PANTHER" id="PTHR33619">
    <property type="entry name" value="POLYSACCHARIDE EXPORT PROTEIN GFCE-RELATED"/>
    <property type="match status" value="1"/>
</dbReference>
<comment type="caution">
    <text evidence="4">The sequence shown here is derived from an EMBL/GenBank/DDBJ whole genome shotgun (WGS) entry which is preliminary data.</text>
</comment>
<feature type="domain" description="Soluble ligand binding" evidence="3">
    <location>
        <begin position="80"/>
        <end position="128"/>
    </location>
</feature>
<dbReference type="Pfam" id="PF02563">
    <property type="entry name" value="Poly_export"/>
    <property type="match status" value="1"/>
</dbReference>
<sequence length="184" mass="19771">MDYVIGPLDVIAINVFNEPEVSSSGIPVDAVGNLALPLIGRIRASGLTATQLADTLRSGYGRYYVDPQVTVTVNSSVSQRVTVQGQVKKAGLYDVRGGTTLLDAIALAEGESEDAKLQEVLVIRTIDGQRSAAMFDLNRIRRGDDPDPAILGKDVIVVGHSNVKQAWHDTLRAAPLLNIFTAFR</sequence>
<evidence type="ECO:0000313" key="4">
    <source>
        <dbReference type="EMBL" id="MBB3940562.1"/>
    </source>
</evidence>
<organism evidence="4 5">
    <name type="scientific">Novosphingobium fluoreni</name>
    <dbReference type="NCBI Taxonomy" id="1391222"/>
    <lineage>
        <taxon>Bacteria</taxon>
        <taxon>Pseudomonadati</taxon>
        <taxon>Pseudomonadota</taxon>
        <taxon>Alphaproteobacteria</taxon>
        <taxon>Sphingomonadales</taxon>
        <taxon>Sphingomonadaceae</taxon>
        <taxon>Novosphingobium</taxon>
    </lineage>
</organism>
<dbReference type="InterPro" id="IPR003715">
    <property type="entry name" value="Poly_export_N"/>
</dbReference>
<gene>
    <name evidence="4" type="ORF">GGR39_002219</name>
</gene>
<dbReference type="Proteomes" id="UP000561459">
    <property type="component" value="Unassembled WGS sequence"/>
</dbReference>
<evidence type="ECO:0000313" key="5">
    <source>
        <dbReference type="Proteomes" id="UP000561459"/>
    </source>
</evidence>
<keyword evidence="1" id="KW-0732">Signal</keyword>
<dbReference type="AlphaFoldDB" id="A0A7W6FZX0"/>